<reference evidence="2 3" key="1">
    <citation type="submission" date="2021-06" db="EMBL/GenBank/DDBJ databases">
        <title>Caerostris darwini draft genome.</title>
        <authorList>
            <person name="Kono N."/>
            <person name="Arakawa K."/>
        </authorList>
    </citation>
    <scope>NUCLEOTIDE SEQUENCE [LARGE SCALE GENOMIC DNA]</scope>
</reference>
<organism evidence="2 3">
    <name type="scientific">Caerostris darwini</name>
    <dbReference type="NCBI Taxonomy" id="1538125"/>
    <lineage>
        <taxon>Eukaryota</taxon>
        <taxon>Metazoa</taxon>
        <taxon>Ecdysozoa</taxon>
        <taxon>Arthropoda</taxon>
        <taxon>Chelicerata</taxon>
        <taxon>Arachnida</taxon>
        <taxon>Araneae</taxon>
        <taxon>Araneomorphae</taxon>
        <taxon>Entelegynae</taxon>
        <taxon>Araneoidea</taxon>
        <taxon>Araneidae</taxon>
        <taxon>Caerostris</taxon>
    </lineage>
</organism>
<comment type="caution">
    <text evidence="2">The sequence shown here is derived from an EMBL/GenBank/DDBJ whole genome shotgun (WGS) entry which is preliminary data.</text>
</comment>
<evidence type="ECO:0000256" key="1">
    <source>
        <dbReference type="SAM" id="SignalP"/>
    </source>
</evidence>
<gene>
    <name evidence="2" type="ORF">CDAR_1321</name>
</gene>
<name>A0AAV4MVP3_9ARAC</name>
<accession>A0AAV4MVP3</accession>
<feature type="chain" id="PRO_5043618613" evidence="1">
    <location>
        <begin position="19"/>
        <end position="128"/>
    </location>
</feature>
<evidence type="ECO:0000313" key="2">
    <source>
        <dbReference type="EMBL" id="GIX76011.1"/>
    </source>
</evidence>
<protein>
    <submittedName>
        <fullName evidence="2">Uncharacterized protein</fullName>
    </submittedName>
</protein>
<dbReference type="Proteomes" id="UP001054837">
    <property type="component" value="Unassembled WGS sequence"/>
</dbReference>
<keyword evidence="3" id="KW-1185">Reference proteome</keyword>
<feature type="signal peptide" evidence="1">
    <location>
        <begin position="1"/>
        <end position="18"/>
    </location>
</feature>
<evidence type="ECO:0000313" key="3">
    <source>
        <dbReference type="Proteomes" id="UP001054837"/>
    </source>
</evidence>
<proteinExistence type="predicted"/>
<dbReference type="EMBL" id="BPLQ01000886">
    <property type="protein sequence ID" value="GIX76011.1"/>
    <property type="molecule type" value="Genomic_DNA"/>
</dbReference>
<keyword evidence="1" id="KW-0732">Signal</keyword>
<sequence length="128" mass="14846">MTLSFFLSLFIDLELRYSFGPSSIRKWRKVRKRSRKKCSSDKSSAVIQLDKGRFLHHVHLLSGEHPLPLSSHPSSIHTITLMEVFLFLPLIHSLEFQVIGEKRKCVPVKLNDIDVSPRIRLVEIARTR</sequence>
<dbReference type="AlphaFoldDB" id="A0AAV4MVP3"/>